<dbReference type="EMBL" id="BAABKQ010000001">
    <property type="protein sequence ID" value="GAA4822716.1"/>
    <property type="molecule type" value="Genomic_DNA"/>
</dbReference>
<comment type="caution">
    <text evidence="3">The sequence shown here is derived from an EMBL/GenBank/DDBJ whole genome shotgun (WGS) entry which is preliminary data.</text>
</comment>
<keyword evidence="4" id="KW-1185">Reference proteome</keyword>
<dbReference type="SMART" id="SM00917">
    <property type="entry name" value="LeuA_dimer"/>
    <property type="match status" value="1"/>
</dbReference>
<name>A0ABP9D0P9_9ACTN</name>
<dbReference type="InterPro" id="IPR013709">
    <property type="entry name" value="2-isopropylmalate_synth_dimer"/>
</dbReference>
<evidence type="ECO:0000259" key="2">
    <source>
        <dbReference type="SMART" id="SM00917"/>
    </source>
</evidence>
<evidence type="ECO:0000256" key="1">
    <source>
        <dbReference type="ARBA" id="ARBA00022679"/>
    </source>
</evidence>
<reference evidence="4" key="1">
    <citation type="journal article" date="2019" name="Int. J. Syst. Evol. Microbiol.">
        <title>The Global Catalogue of Microorganisms (GCM) 10K type strain sequencing project: providing services to taxonomists for standard genome sequencing and annotation.</title>
        <authorList>
            <consortium name="The Broad Institute Genomics Platform"/>
            <consortium name="The Broad Institute Genome Sequencing Center for Infectious Disease"/>
            <person name="Wu L."/>
            <person name="Ma J."/>
        </authorList>
    </citation>
    <scope>NUCLEOTIDE SEQUENCE [LARGE SCALE GENOMIC DNA]</scope>
    <source>
        <strain evidence="4">JCM 18542</strain>
    </source>
</reference>
<dbReference type="InterPro" id="IPR036230">
    <property type="entry name" value="LeuA_allosteric_dom_sf"/>
</dbReference>
<dbReference type="Pfam" id="PF08502">
    <property type="entry name" value="LeuA_dimer"/>
    <property type="match status" value="1"/>
</dbReference>
<dbReference type="Gene3D" id="3.30.160.270">
    <property type="match status" value="1"/>
</dbReference>
<protein>
    <recommendedName>
        <fullName evidence="2">2-isopropylmalate synthase LeuA allosteric (dimerisation) domain-containing protein</fullName>
    </recommendedName>
</protein>
<sequence length="240" mass="25825">MNAQHVTEVLSAFDACSSAYGQAHTDGDPGRSSRPLGEFRAFTQKRSLPHPATPRAGVGRVRSRCGCRTSGLRDRSAAQPCTECRDAGTVDTCPADPFCARFGRPLPKGMRDAAAHMSWDEFLAAFRPADGPLELVDFIARRTGSARRTITARVRIGGETHTVEATGVGTVSAMTAIVYEAGYPLEINAFHQQRAGTKIATFVECSRGYQRRWAMGIGETTAESIVDACISAANRVSEVE</sequence>
<organism evidence="3 4">
    <name type="scientific">Tomitella cavernea</name>
    <dbReference type="NCBI Taxonomy" id="1387982"/>
    <lineage>
        <taxon>Bacteria</taxon>
        <taxon>Bacillati</taxon>
        <taxon>Actinomycetota</taxon>
        <taxon>Actinomycetes</taxon>
        <taxon>Mycobacteriales</taxon>
        <taxon>Tomitella</taxon>
    </lineage>
</organism>
<evidence type="ECO:0000313" key="3">
    <source>
        <dbReference type="EMBL" id="GAA4822716.1"/>
    </source>
</evidence>
<dbReference type="Proteomes" id="UP001500839">
    <property type="component" value="Unassembled WGS sequence"/>
</dbReference>
<accession>A0ABP9D0P9</accession>
<proteinExistence type="predicted"/>
<gene>
    <name evidence="3" type="ORF">GCM10023353_34130</name>
</gene>
<feature type="domain" description="2-isopropylmalate synthase LeuA allosteric (dimerisation)" evidence="2">
    <location>
        <begin position="116"/>
        <end position="237"/>
    </location>
</feature>
<keyword evidence="1" id="KW-0808">Transferase</keyword>
<dbReference type="RefSeq" id="WP_200173975.1">
    <property type="nucleotide sequence ID" value="NZ_BAABKQ010000001.1"/>
</dbReference>
<dbReference type="SUPFAM" id="SSF110921">
    <property type="entry name" value="2-isopropylmalate synthase LeuA, allosteric (dimerisation) domain"/>
    <property type="match status" value="1"/>
</dbReference>
<evidence type="ECO:0000313" key="4">
    <source>
        <dbReference type="Proteomes" id="UP001500839"/>
    </source>
</evidence>